<dbReference type="EC" id="2.3.1.20" evidence="4 11"/>
<dbReference type="GO" id="GO:0004144">
    <property type="term" value="F:diacylglycerol O-acyltransferase activity"/>
    <property type="evidence" value="ECO:0007669"/>
    <property type="project" value="UniProtKB-EC"/>
</dbReference>
<evidence type="ECO:0000259" key="13">
    <source>
        <dbReference type="Pfam" id="PF06974"/>
    </source>
</evidence>
<evidence type="ECO:0000256" key="5">
    <source>
        <dbReference type="ARBA" id="ARBA00022516"/>
    </source>
</evidence>
<dbReference type="GO" id="GO:0006071">
    <property type="term" value="P:glycerol metabolic process"/>
    <property type="evidence" value="ECO:0007669"/>
    <property type="project" value="UniProtKB-KW"/>
</dbReference>
<dbReference type="GO" id="GO:0051701">
    <property type="term" value="P:biological process involved in interaction with host"/>
    <property type="evidence" value="ECO:0007669"/>
    <property type="project" value="TreeGrafter"/>
</dbReference>
<dbReference type="SUPFAM" id="SSF52777">
    <property type="entry name" value="CoA-dependent acyltransferases"/>
    <property type="match status" value="1"/>
</dbReference>
<feature type="domain" description="O-acyltransferase WSD1 C-terminal" evidence="13">
    <location>
        <begin position="309"/>
        <end position="446"/>
    </location>
</feature>
<dbReference type="PANTHER" id="PTHR31650">
    <property type="entry name" value="O-ACYLTRANSFERASE (WSD1-LIKE) FAMILY PROTEIN"/>
    <property type="match status" value="1"/>
</dbReference>
<dbReference type="AlphaFoldDB" id="A0A402CN50"/>
<evidence type="ECO:0000256" key="11">
    <source>
        <dbReference type="RuleBase" id="RU361241"/>
    </source>
</evidence>
<evidence type="ECO:0000256" key="9">
    <source>
        <dbReference type="ARBA" id="ARBA00023315"/>
    </source>
</evidence>
<dbReference type="RefSeq" id="WP_124396463.1">
    <property type="nucleotide sequence ID" value="NZ_BHYM01000127.1"/>
</dbReference>
<name>A0A402CN50_RHOWR</name>
<dbReference type="NCBIfam" id="TIGR02946">
    <property type="entry name" value="acyl_WS_DGAT"/>
    <property type="match status" value="1"/>
</dbReference>
<evidence type="ECO:0000313" key="15">
    <source>
        <dbReference type="Proteomes" id="UP000287519"/>
    </source>
</evidence>
<dbReference type="UniPathway" id="UPA00282"/>
<dbReference type="PANTHER" id="PTHR31650:SF1">
    <property type="entry name" value="WAX ESTER SYNTHASE_DIACYLGLYCEROL ACYLTRANSFERASE 4-RELATED"/>
    <property type="match status" value="1"/>
</dbReference>
<evidence type="ECO:0000256" key="2">
    <source>
        <dbReference type="ARBA" id="ARBA00005189"/>
    </source>
</evidence>
<evidence type="ECO:0000256" key="4">
    <source>
        <dbReference type="ARBA" id="ARBA00013244"/>
    </source>
</evidence>
<dbReference type="GO" id="GO:0019432">
    <property type="term" value="P:triglyceride biosynthetic process"/>
    <property type="evidence" value="ECO:0007669"/>
    <property type="project" value="UniProtKB-UniPathway"/>
</dbReference>
<dbReference type="InterPro" id="IPR009721">
    <property type="entry name" value="O-acyltransferase_WSD1_C"/>
</dbReference>
<dbReference type="GO" id="GO:0001666">
    <property type="term" value="P:response to hypoxia"/>
    <property type="evidence" value="ECO:0007669"/>
    <property type="project" value="TreeGrafter"/>
</dbReference>
<dbReference type="InterPro" id="IPR004255">
    <property type="entry name" value="O-acyltransferase_WSD1_N"/>
</dbReference>
<evidence type="ECO:0000256" key="10">
    <source>
        <dbReference type="ARBA" id="ARBA00048109"/>
    </source>
</evidence>
<comment type="pathway">
    <text evidence="2">Lipid metabolism.</text>
</comment>
<evidence type="ECO:0000256" key="8">
    <source>
        <dbReference type="ARBA" id="ARBA00023098"/>
    </source>
</evidence>
<comment type="catalytic activity">
    <reaction evidence="10 11">
        <text>an acyl-CoA + a 1,2-diacyl-sn-glycerol = a triacyl-sn-glycerol + CoA</text>
        <dbReference type="Rhea" id="RHEA:10868"/>
        <dbReference type="ChEBI" id="CHEBI:17815"/>
        <dbReference type="ChEBI" id="CHEBI:57287"/>
        <dbReference type="ChEBI" id="CHEBI:58342"/>
        <dbReference type="ChEBI" id="CHEBI:64615"/>
        <dbReference type="EC" id="2.3.1.20"/>
    </reaction>
</comment>
<keyword evidence="6 11" id="KW-0808">Transferase</keyword>
<comment type="pathway">
    <text evidence="1 11">Glycerolipid metabolism; triacylglycerol biosynthesis.</text>
</comment>
<gene>
    <name evidence="14" type="ORF">Rhow_000710</name>
</gene>
<dbReference type="EMBL" id="BHYM01000127">
    <property type="protein sequence ID" value="GCE44949.1"/>
    <property type="molecule type" value="Genomic_DNA"/>
</dbReference>
<dbReference type="OrthoDB" id="9810950at2"/>
<evidence type="ECO:0000256" key="3">
    <source>
        <dbReference type="ARBA" id="ARBA00009587"/>
    </source>
</evidence>
<proteinExistence type="inferred from homology"/>
<feature type="domain" description="O-acyltransferase WSD1-like N-terminal" evidence="12">
    <location>
        <begin position="4"/>
        <end position="267"/>
    </location>
</feature>
<dbReference type="Pfam" id="PF06974">
    <property type="entry name" value="WS_DGAT_C"/>
    <property type="match status" value="1"/>
</dbReference>
<evidence type="ECO:0000313" key="14">
    <source>
        <dbReference type="EMBL" id="GCE44949.1"/>
    </source>
</evidence>
<dbReference type="Proteomes" id="UP000287519">
    <property type="component" value="Unassembled WGS sequence"/>
</dbReference>
<comment type="similarity">
    <text evidence="3 11">Belongs to the long-chain O-acyltransferase family.</text>
</comment>
<dbReference type="Pfam" id="PF03007">
    <property type="entry name" value="WS_DGAT_cat"/>
    <property type="match status" value="1"/>
</dbReference>
<organism evidence="14 15">
    <name type="scientific">Rhodococcus wratislaviensis</name>
    <name type="common">Tsukamurella wratislaviensis</name>
    <dbReference type="NCBI Taxonomy" id="44752"/>
    <lineage>
        <taxon>Bacteria</taxon>
        <taxon>Bacillati</taxon>
        <taxon>Actinomycetota</taxon>
        <taxon>Actinomycetes</taxon>
        <taxon>Mycobacteriales</taxon>
        <taxon>Nocardiaceae</taxon>
        <taxon>Rhodococcus</taxon>
    </lineage>
</organism>
<protein>
    <recommendedName>
        <fullName evidence="4 11">Diacylglycerol O-acyltransferase</fullName>
        <ecNumber evidence="4 11">2.3.1.20</ecNumber>
    </recommendedName>
</protein>
<comment type="caution">
    <text evidence="14">The sequence shown here is derived from an EMBL/GenBank/DDBJ whole genome shotgun (WGS) entry which is preliminary data.</text>
</comment>
<evidence type="ECO:0000256" key="7">
    <source>
        <dbReference type="ARBA" id="ARBA00022798"/>
    </source>
</evidence>
<dbReference type="InterPro" id="IPR014292">
    <property type="entry name" value="Acyl_transf_WS/DGAT"/>
</dbReference>
<reference evidence="14 15" key="1">
    <citation type="submission" date="2018-11" db="EMBL/GenBank/DDBJ databases">
        <title>Microbial catabolism of amino acid.</title>
        <authorList>
            <person name="Hibi M."/>
            <person name="Ogawa J."/>
        </authorList>
    </citation>
    <scope>NUCLEOTIDE SEQUENCE [LARGE SCALE GENOMIC DNA]</scope>
    <source>
        <strain evidence="14 15">C31-06</strain>
    </source>
</reference>
<dbReference type="GO" id="GO:0005886">
    <property type="term" value="C:plasma membrane"/>
    <property type="evidence" value="ECO:0007669"/>
    <property type="project" value="TreeGrafter"/>
</dbReference>
<sequence>MERLTAQDVMTLWPDEAGWPQDIGLVALLDGGDLVDTDGRFPIEEVQASIEARLALVPRLRQIVFVPRWGLGRPLWVDAAAFDIRDHVHAVRPADHADEARLLAVVEELHRRPLVRSRPLWEMWFVPEPAGRRTAIYLRVHHVIADGPAGVAMLGALFDAALHGAVLPVEPWIPAPVPTVTELVVDNIRRRRAAIVRMLTACLRPVMIVSRVRGTWSSARKMVAEGRAPRSSLNRRIGAAREFAVVDVELGTMHDISHRYGAKINDVLLTAFAGGLRELLRGRGEPDDLELRAVVPVSLHRELPGPARGNVLGQMIVPLPLGIDDPVRRLAAIAADTATRKRAVRPRLGAVVGGPIVRWSALTMLPRQRMMNTYVADVPGPPAPLFFLGADVSKMIPVVALMGNIAVGVGALSYAGQVTITVVGDSAVCPEVDVIAHGVARTLQALEASLYRN</sequence>
<keyword evidence="15" id="KW-1185">Reference proteome</keyword>
<evidence type="ECO:0000256" key="6">
    <source>
        <dbReference type="ARBA" id="ARBA00022679"/>
    </source>
</evidence>
<keyword evidence="7 11" id="KW-0319">Glycerol metabolism</keyword>
<accession>A0A402CN50</accession>
<keyword evidence="5 11" id="KW-0444">Lipid biosynthesis</keyword>
<dbReference type="InterPro" id="IPR045034">
    <property type="entry name" value="O-acyltransferase_WSD1-like"/>
</dbReference>
<keyword evidence="8 11" id="KW-0443">Lipid metabolism</keyword>
<dbReference type="GO" id="GO:0071731">
    <property type="term" value="P:response to nitric oxide"/>
    <property type="evidence" value="ECO:0007669"/>
    <property type="project" value="TreeGrafter"/>
</dbReference>
<evidence type="ECO:0000256" key="1">
    <source>
        <dbReference type="ARBA" id="ARBA00004771"/>
    </source>
</evidence>
<keyword evidence="9 11" id="KW-0012">Acyltransferase</keyword>
<evidence type="ECO:0000259" key="12">
    <source>
        <dbReference type="Pfam" id="PF03007"/>
    </source>
</evidence>